<evidence type="ECO:0000256" key="1">
    <source>
        <dbReference type="SAM" id="MobiDB-lite"/>
    </source>
</evidence>
<sequence length="74" mass="8228">MKEHPYVLHSESQLAGIRKHQLASITRKTFFLVGVNNSLLFASTNERNACFSSSSQCMQRSPTDAQESPARSSL</sequence>
<dbReference type="AlphaFoldDB" id="C4IYR5"/>
<organism evidence="2">
    <name type="scientific">Zea mays</name>
    <name type="common">Maize</name>
    <dbReference type="NCBI Taxonomy" id="4577"/>
    <lineage>
        <taxon>Eukaryota</taxon>
        <taxon>Viridiplantae</taxon>
        <taxon>Streptophyta</taxon>
        <taxon>Embryophyta</taxon>
        <taxon>Tracheophyta</taxon>
        <taxon>Spermatophyta</taxon>
        <taxon>Magnoliopsida</taxon>
        <taxon>Liliopsida</taxon>
        <taxon>Poales</taxon>
        <taxon>Poaceae</taxon>
        <taxon>PACMAD clade</taxon>
        <taxon>Panicoideae</taxon>
        <taxon>Andropogonodae</taxon>
        <taxon>Andropogoneae</taxon>
        <taxon>Tripsacinae</taxon>
        <taxon>Zea</taxon>
    </lineage>
</organism>
<reference evidence="2" key="1">
    <citation type="journal article" date="2009" name="PLoS Genet.">
        <title>Sequencing, mapping, and analysis of 27,455 maize full-length cDNAs.</title>
        <authorList>
            <person name="Soderlund C."/>
            <person name="Descour A."/>
            <person name="Kudrna D."/>
            <person name="Bomhoff M."/>
            <person name="Boyd L."/>
            <person name="Currie J."/>
            <person name="Angelova A."/>
            <person name="Collura K."/>
            <person name="Wissotski M."/>
            <person name="Ashley E."/>
            <person name="Morrow D."/>
            <person name="Fernandes J."/>
            <person name="Walbot V."/>
            <person name="Yu Y."/>
        </authorList>
    </citation>
    <scope>NUCLEOTIDE SEQUENCE</scope>
    <source>
        <strain evidence="2">B73</strain>
    </source>
</reference>
<accession>C4IYR5</accession>
<name>C4IYR5_MAIZE</name>
<protein>
    <submittedName>
        <fullName evidence="2">Uncharacterized protein</fullName>
    </submittedName>
</protein>
<dbReference type="EMBL" id="BT083712">
    <property type="protein sequence ID" value="ACR34065.1"/>
    <property type="molecule type" value="mRNA"/>
</dbReference>
<proteinExistence type="evidence at transcript level"/>
<feature type="region of interest" description="Disordered" evidence="1">
    <location>
        <begin position="52"/>
        <end position="74"/>
    </location>
</feature>
<reference evidence="2" key="2">
    <citation type="submission" date="2012-06" db="EMBL/GenBank/DDBJ databases">
        <authorList>
            <person name="Yu Y."/>
            <person name="Currie J."/>
            <person name="Lomeli R."/>
            <person name="Angelova A."/>
            <person name="Collura K."/>
            <person name="Wissotski M."/>
            <person name="Campos D."/>
            <person name="Kudrna D."/>
            <person name="Golser W."/>
            <person name="Ashely E."/>
            <person name="Descour A."/>
            <person name="Fernandes J."/>
            <person name="Soderlund C."/>
            <person name="Walbot V."/>
        </authorList>
    </citation>
    <scope>NUCLEOTIDE SEQUENCE</scope>
    <source>
        <strain evidence="2">B73</strain>
    </source>
</reference>
<evidence type="ECO:0000313" key="2">
    <source>
        <dbReference type="EMBL" id="ACR34065.1"/>
    </source>
</evidence>